<dbReference type="STRING" id="46731.A0A3M6TPA8"/>
<dbReference type="PANTHER" id="PTHR13156:SF0">
    <property type="entry name" value="NADH DEHYDROGENASE [UBIQUINONE] IRON-SULFUR PROTEIN 6, MITOCHONDRIAL"/>
    <property type="match status" value="1"/>
</dbReference>
<dbReference type="Proteomes" id="UP000275408">
    <property type="component" value="Unassembled WGS sequence"/>
</dbReference>
<dbReference type="PANTHER" id="PTHR13156">
    <property type="entry name" value="NADH-UBIQUINONE OXIDOREDUCTASE 13 KD-A SUBUNIT"/>
    <property type="match status" value="1"/>
</dbReference>
<dbReference type="Gene3D" id="2.60.260.40">
    <property type="entry name" value="q5lls5 like domains"/>
    <property type="match status" value="1"/>
</dbReference>
<accession>A0A3M6TPA8</accession>
<dbReference type="GO" id="GO:0006120">
    <property type="term" value="P:mitochondrial electron transport, NADH to ubiquinone"/>
    <property type="evidence" value="ECO:0007669"/>
    <property type="project" value="TreeGrafter"/>
</dbReference>
<keyword evidence="3" id="KW-1185">Reference proteome</keyword>
<feature type="non-terminal residue" evidence="2">
    <location>
        <position position="1"/>
    </location>
</feature>
<dbReference type="EMBL" id="RCHS01003235">
    <property type="protein sequence ID" value="RMX43243.1"/>
    <property type="molecule type" value="Genomic_DNA"/>
</dbReference>
<evidence type="ECO:0000313" key="3">
    <source>
        <dbReference type="Proteomes" id="UP000275408"/>
    </source>
</evidence>
<dbReference type="OrthoDB" id="307899at2759"/>
<evidence type="ECO:0000313" key="2">
    <source>
        <dbReference type="EMBL" id="RMX43243.1"/>
    </source>
</evidence>
<dbReference type="GO" id="GO:0005739">
    <property type="term" value="C:mitochondrion"/>
    <property type="evidence" value="ECO:0007669"/>
    <property type="project" value="GOC"/>
</dbReference>
<organism evidence="2 3">
    <name type="scientific">Pocillopora damicornis</name>
    <name type="common">Cauliflower coral</name>
    <name type="synonym">Millepora damicornis</name>
    <dbReference type="NCBI Taxonomy" id="46731"/>
    <lineage>
        <taxon>Eukaryota</taxon>
        <taxon>Metazoa</taxon>
        <taxon>Cnidaria</taxon>
        <taxon>Anthozoa</taxon>
        <taxon>Hexacorallia</taxon>
        <taxon>Scleractinia</taxon>
        <taxon>Astrocoeniina</taxon>
        <taxon>Pocilloporidae</taxon>
        <taxon>Pocillopora</taxon>
    </lineage>
</organism>
<protein>
    <recommendedName>
        <fullName evidence="1">Zinc finger CHCC-type domain-containing protein</fullName>
    </recommendedName>
</protein>
<comment type="caution">
    <text evidence="2">The sequence shown here is derived from an EMBL/GenBank/DDBJ whole genome shotgun (WGS) entry which is preliminary data.</text>
</comment>
<dbReference type="AlphaFoldDB" id="A0A3M6TPA8"/>
<evidence type="ECO:0000259" key="1">
    <source>
        <dbReference type="Pfam" id="PF10276"/>
    </source>
</evidence>
<dbReference type="InterPro" id="IPR019401">
    <property type="entry name" value="Znf_CHCC"/>
</dbReference>
<reference evidence="2 3" key="1">
    <citation type="journal article" date="2018" name="Sci. Rep.">
        <title>Comparative analysis of the Pocillopora damicornis genome highlights role of immune system in coral evolution.</title>
        <authorList>
            <person name="Cunning R."/>
            <person name="Bay R.A."/>
            <person name="Gillette P."/>
            <person name="Baker A.C."/>
            <person name="Traylor-Knowles N."/>
        </authorList>
    </citation>
    <scope>NUCLEOTIDE SEQUENCE [LARGE SCALE GENOMIC DNA]</scope>
    <source>
        <strain evidence="2">RSMAS</strain>
        <tissue evidence="2">Whole animal</tissue>
    </source>
</reference>
<dbReference type="Pfam" id="PF10276">
    <property type="entry name" value="zf-CHCC"/>
    <property type="match status" value="1"/>
</dbReference>
<proteinExistence type="predicted"/>
<gene>
    <name evidence="2" type="ORF">pdam_00014565</name>
</gene>
<name>A0A3M6TPA8_POCDA</name>
<sequence length="131" mass="14622">HCGISKVKMAASLRVVSRRLFVRNNLRGVVALHFSAPNSASPDKVTHTGQQWEPSDYRMARFIDRPKEVNEKFAIDLVAEEPPIEIHGRHVWCDGGGGPLGHPKVYINLDQEGPHACGYCGLRYVMVADHH</sequence>
<feature type="domain" description="Zinc finger CHCC-type" evidence="1">
    <location>
        <begin position="88"/>
        <end position="124"/>
    </location>
</feature>